<feature type="compositionally biased region" description="Polar residues" evidence="1">
    <location>
        <begin position="434"/>
        <end position="448"/>
    </location>
</feature>
<feature type="compositionally biased region" description="Polar residues" evidence="1">
    <location>
        <begin position="260"/>
        <end position="271"/>
    </location>
</feature>
<comment type="caution">
    <text evidence="3">The sequence shown here is derived from an EMBL/GenBank/DDBJ whole genome shotgun (WGS) entry which is preliminary data.</text>
</comment>
<feature type="domain" description="SHOCT" evidence="2">
    <location>
        <begin position="449"/>
        <end position="476"/>
    </location>
</feature>
<protein>
    <recommendedName>
        <fullName evidence="2">SHOCT domain-containing protein</fullName>
    </recommendedName>
</protein>
<proteinExistence type="predicted"/>
<evidence type="ECO:0000313" key="4">
    <source>
        <dbReference type="Proteomes" id="UP001178507"/>
    </source>
</evidence>
<feature type="region of interest" description="Disordered" evidence="1">
    <location>
        <begin position="250"/>
        <end position="302"/>
    </location>
</feature>
<dbReference type="EMBL" id="CAUJNA010001424">
    <property type="protein sequence ID" value="CAJ1386838.1"/>
    <property type="molecule type" value="Genomic_DNA"/>
</dbReference>
<dbReference type="Pfam" id="PF09851">
    <property type="entry name" value="SHOCT"/>
    <property type="match status" value="1"/>
</dbReference>
<accession>A0AA36MX45</accession>
<dbReference type="AlphaFoldDB" id="A0AA36MX45"/>
<evidence type="ECO:0000256" key="1">
    <source>
        <dbReference type="SAM" id="MobiDB-lite"/>
    </source>
</evidence>
<feature type="region of interest" description="Disordered" evidence="1">
    <location>
        <begin position="418"/>
        <end position="458"/>
    </location>
</feature>
<gene>
    <name evidence="3" type="ORF">EVOR1521_LOCUS13030</name>
</gene>
<dbReference type="InterPro" id="IPR018649">
    <property type="entry name" value="SHOCT"/>
</dbReference>
<reference evidence="3" key="1">
    <citation type="submission" date="2023-08" db="EMBL/GenBank/DDBJ databases">
        <authorList>
            <person name="Chen Y."/>
            <person name="Shah S."/>
            <person name="Dougan E. K."/>
            <person name="Thang M."/>
            <person name="Chan C."/>
        </authorList>
    </citation>
    <scope>NUCLEOTIDE SEQUENCE</scope>
</reference>
<feature type="compositionally biased region" description="Acidic residues" evidence="1">
    <location>
        <begin position="273"/>
        <end position="287"/>
    </location>
</feature>
<dbReference type="Proteomes" id="UP001178507">
    <property type="component" value="Unassembled WGS sequence"/>
</dbReference>
<organism evidence="3 4">
    <name type="scientific">Effrenium voratum</name>
    <dbReference type="NCBI Taxonomy" id="2562239"/>
    <lineage>
        <taxon>Eukaryota</taxon>
        <taxon>Sar</taxon>
        <taxon>Alveolata</taxon>
        <taxon>Dinophyceae</taxon>
        <taxon>Suessiales</taxon>
        <taxon>Symbiodiniaceae</taxon>
        <taxon>Effrenium</taxon>
    </lineage>
</organism>
<feature type="compositionally biased region" description="Basic and acidic residues" evidence="1">
    <location>
        <begin position="423"/>
        <end position="432"/>
    </location>
</feature>
<name>A0AA36MX45_9DINO</name>
<sequence length="486" mass="53967">MAPKRDTDQAQSVGRLMGISLGINSVTLNCDFDAIARKQRSPVTQEQRQKCAVSIFGMLLNTALGMGAISSSISTCAGSINVPANCAANINAFIGNFLLIFNTAMAADLDCPQDPLQERVDAKLSDLAKKKEEIEHKGLKRFVQKDAILKELGEVVSFGHQDWKTREQFMRGHQKFEATCAQAPGPLCVPCWFFCCPCHTWLVHDAFSKNGDCATKALQEAVIAAATWYLLFPRHLVLVYWAPKTLEQDEESLEESQAEGNPSNETEGNPSNEAEENAPIETEEDQPYETNGDNAAYTRPEWNPNFKLKKNRVDKIYPLGELSEVLSEENVFARHQQGVTGGCQAWFTPKVPGVQIQGKGVEGDLVHQHTKHQQVTVSYGRAYVHGDIVGSMKTVTAETKRLEMPAPEQFVEVLKRQQTWAKKNPERPEKPQKNPKQQTMDSDAGSSSDKLRELAQLKQQGLITEEDFQQRKNQILDCIAAPPGVA</sequence>
<keyword evidence="4" id="KW-1185">Reference proteome</keyword>
<evidence type="ECO:0000313" key="3">
    <source>
        <dbReference type="EMBL" id="CAJ1386838.1"/>
    </source>
</evidence>
<evidence type="ECO:0000259" key="2">
    <source>
        <dbReference type="Pfam" id="PF09851"/>
    </source>
</evidence>